<evidence type="ECO:0000256" key="23">
    <source>
        <dbReference type="ARBA" id="ARBA00047714"/>
    </source>
</evidence>
<dbReference type="EMBL" id="JAGEUA010000008">
    <property type="protein sequence ID" value="KAL0967148.1"/>
    <property type="molecule type" value="Genomic_DNA"/>
</dbReference>
<evidence type="ECO:0000256" key="21">
    <source>
        <dbReference type="ARBA" id="ARBA00032753"/>
    </source>
</evidence>
<evidence type="ECO:0000256" key="13">
    <source>
        <dbReference type="ARBA" id="ARBA00023049"/>
    </source>
</evidence>
<keyword evidence="7" id="KW-0963">Cytoplasm</keyword>
<evidence type="ECO:0000256" key="24">
    <source>
        <dbReference type="PROSITE-ProRule" id="PRU01379"/>
    </source>
</evidence>
<evidence type="ECO:0000256" key="19">
    <source>
        <dbReference type="ARBA" id="ARBA00026108"/>
    </source>
</evidence>
<dbReference type="InterPro" id="IPR040626">
    <property type="entry name" value="Pepdidase_M14_N"/>
</dbReference>
<keyword evidence="11" id="KW-0378">Hydrolase</keyword>
<evidence type="ECO:0000256" key="20">
    <source>
        <dbReference type="ARBA" id="ARBA00029302"/>
    </source>
</evidence>
<reference evidence="27 28" key="1">
    <citation type="submission" date="2024-06" db="EMBL/GenBank/DDBJ databases">
        <authorList>
            <person name="Pan Q."/>
            <person name="Wen M."/>
            <person name="Jouanno E."/>
            <person name="Zahm M."/>
            <person name="Klopp C."/>
            <person name="Cabau C."/>
            <person name="Louis A."/>
            <person name="Berthelot C."/>
            <person name="Parey E."/>
            <person name="Roest Crollius H."/>
            <person name="Montfort J."/>
            <person name="Robinson-Rechavi M."/>
            <person name="Bouchez O."/>
            <person name="Lampietro C."/>
            <person name="Lopez Roques C."/>
            <person name="Donnadieu C."/>
            <person name="Postlethwait J."/>
            <person name="Bobe J."/>
            <person name="Verreycken H."/>
            <person name="Guiguen Y."/>
        </authorList>
    </citation>
    <scope>NUCLEOTIDE SEQUENCE [LARGE SCALE GENOMIC DNA]</scope>
    <source>
        <strain evidence="27">Up_M1</strain>
        <tissue evidence="27">Testis</tissue>
    </source>
</reference>
<feature type="region of interest" description="Disordered" evidence="25">
    <location>
        <begin position="349"/>
        <end position="380"/>
    </location>
</feature>
<dbReference type="Pfam" id="PF00246">
    <property type="entry name" value="Peptidase_M14"/>
    <property type="match status" value="1"/>
</dbReference>
<keyword evidence="8" id="KW-0121">Carboxypeptidase</keyword>
<evidence type="ECO:0000256" key="18">
    <source>
        <dbReference type="ARBA" id="ARBA00024627"/>
    </source>
</evidence>
<evidence type="ECO:0000256" key="16">
    <source>
        <dbReference type="ARBA" id="ARBA00024141"/>
    </source>
</evidence>
<evidence type="ECO:0000256" key="4">
    <source>
        <dbReference type="ARBA" id="ARBA00004214"/>
    </source>
</evidence>
<keyword evidence="12" id="KW-0862">Zinc</keyword>
<comment type="catalytic activity">
    <reaction evidence="23">
        <text>gamma-L-glutamyl-L-glutamyl-[protein] + H2O = L-glutamyl-[protein] + L-glutamate</text>
        <dbReference type="Rhea" id="RHEA:60152"/>
        <dbReference type="Rhea" id="RHEA-COMP:10208"/>
        <dbReference type="Rhea" id="RHEA-COMP:15517"/>
        <dbReference type="ChEBI" id="CHEBI:15377"/>
        <dbReference type="ChEBI" id="CHEBI:29973"/>
        <dbReference type="ChEBI" id="CHEBI:29985"/>
        <dbReference type="ChEBI" id="CHEBI:143622"/>
    </reaction>
    <physiologicalReaction direction="left-to-right" evidence="23">
        <dbReference type="Rhea" id="RHEA:60153"/>
    </physiologicalReaction>
</comment>
<dbReference type="GO" id="GO:0046872">
    <property type="term" value="F:metal ion binding"/>
    <property type="evidence" value="ECO:0007669"/>
    <property type="project" value="UniProtKB-KW"/>
</dbReference>
<evidence type="ECO:0000256" key="1">
    <source>
        <dbReference type="ARBA" id="ARBA00001947"/>
    </source>
</evidence>
<dbReference type="Gene3D" id="3.40.630.10">
    <property type="entry name" value="Zn peptidases"/>
    <property type="match status" value="2"/>
</dbReference>
<name>A0ABD0WBD4_UMBPY</name>
<keyword evidence="10" id="KW-0479">Metal-binding</keyword>
<evidence type="ECO:0000256" key="9">
    <source>
        <dbReference type="ARBA" id="ARBA00022670"/>
    </source>
</evidence>
<proteinExistence type="inferred from homology"/>
<organism evidence="27 28">
    <name type="scientific">Umbra pygmaea</name>
    <name type="common">Eastern mudminnow</name>
    <dbReference type="NCBI Taxonomy" id="75934"/>
    <lineage>
        <taxon>Eukaryota</taxon>
        <taxon>Metazoa</taxon>
        <taxon>Chordata</taxon>
        <taxon>Craniata</taxon>
        <taxon>Vertebrata</taxon>
        <taxon>Euteleostomi</taxon>
        <taxon>Actinopterygii</taxon>
        <taxon>Neopterygii</taxon>
        <taxon>Teleostei</taxon>
        <taxon>Protacanthopterygii</taxon>
        <taxon>Esociformes</taxon>
        <taxon>Umbridae</taxon>
        <taxon>Umbra</taxon>
    </lineage>
</organism>
<feature type="region of interest" description="Disordered" evidence="25">
    <location>
        <begin position="408"/>
        <end position="437"/>
    </location>
</feature>
<keyword evidence="28" id="KW-1185">Reference proteome</keyword>
<evidence type="ECO:0000256" key="12">
    <source>
        <dbReference type="ARBA" id="ARBA00022833"/>
    </source>
</evidence>
<dbReference type="GO" id="GO:0005634">
    <property type="term" value="C:nucleus"/>
    <property type="evidence" value="ECO:0007669"/>
    <property type="project" value="UniProtKB-SubCell"/>
</dbReference>
<comment type="catalytic activity">
    <reaction evidence="18">
        <text>C-terminal L-alpha-aminoacyl-L-glutamyl-[tubulin] + H2O = C-terminal L-alpha-aminoacyl-[tubulin] + L-glutamate</text>
        <dbReference type="Rhea" id="RHEA:63796"/>
        <dbReference type="Rhea" id="RHEA-COMP:16436"/>
        <dbReference type="Rhea" id="RHEA-COMP:16437"/>
        <dbReference type="ChEBI" id="CHEBI:15377"/>
        <dbReference type="ChEBI" id="CHEBI:29985"/>
        <dbReference type="ChEBI" id="CHEBI:90782"/>
        <dbReference type="ChEBI" id="CHEBI:149556"/>
        <dbReference type="EC" id="3.4.17.24"/>
    </reaction>
    <physiologicalReaction direction="left-to-right" evidence="18">
        <dbReference type="Rhea" id="RHEA:63797"/>
    </physiologicalReaction>
</comment>
<evidence type="ECO:0000256" key="2">
    <source>
        <dbReference type="ARBA" id="ARBA00004123"/>
    </source>
</evidence>
<dbReference type="InterPro" id="IPR000834">
    <property type="entry name" value="Peptidase_M14"/>
</dbReference>
<accession>A0ABD0WBD4</accession>
<feature type="compositionally biased region" description="Basic residues" evidence="25">
    <location>
        <begin position="711"/>
        <end position="727"/>
    </location>
</feature>
<evidence type="ECO:0000256" key="15">
    <source>
        <dbReference type="ARBA" id="ARBA00023242"/>
    </source>
</evidence>
<keyword evidence="9" id="KW-0645">Protease</keyword>
<dbReference type="Proteomes" id="UP001557470">
    <property type="component" value="Unassembled WGS sequence"/>
</dbReference>
<keyword evidence="13" id="KW-0482">Metalloprotease</keyword>
<dbReference type="GO" id="GO:0005819">
    <property type="term" value="C:spindle"/>
    <property type="evidence" value="ECO:0007669"/>
    <property type="project" value="UniProtKB-SubCell"/>
</dbReference>
<gene>
    <name evidence="27" type="ORF">UPYG_G00248420</name>
</gene>
<evidence type="ECO:0000256" key="17">
    <source>
        <dbReference type="ARBA" id="ARBA00024524"/>
    </source>
</evidence>
<comment type="subcellular location">
    <subcellularLocation>
        <location evidence="3">Cytoplasm</location>
        <location evidence="3">Cytoskeleton</location>
        <location evidence="3">Spindle</location>
    </subcellularLocation>
    <subcellularLocation>
        <location evidence="5">Cytoplasm</location>
        <location evidence="5">Cytosol</location>
    </subcellularLocation>
    <subcellularLocation>
        <location evidence="4">Midbody</location>
    </subcellularLocation>
    <subcellularLocation>
        <location evidence="2">Nucleus</location>
    </subcellularLocation>
</comment>
<comment type="similarity">
    <text evidence="6 24">Belongs to the peptidase M14 family.</text>
</comment>
<dbReference type="InterPro" id="IPR050821">
    <property type="entry name" value="Cytosolic_carboxypeptidase"/>
</dbReference>
<evidence type="ECO:0000256" key="22">
    <source>
        <dbReference type="ARBA" id="ARBA00032928"/>
    </source>
</evidence>
<evidence type="ECO:0000256" key="7">
    <source>
        <dbReference type="ARBA" id="ARBA00022490"/>
    </source>
</evidence>
<evidence type="ECO:0000256" key="3">
    <source>
        <dbReference type="ARBA" id="ARBA00004186"/>
    </source>
</evidence>
<feature type="compositionally biased region" description="Basic and acidic residues" evidence="25">
    <location>
        <begin position="408"/>
        <end position="421"/>
    </location>
</feature>
<dbReference type="GO" id="GO:0004180">
    <property type="term" value="F:carboxypeptidase activity"/>
    <property type="evidence" value="ECO:0007669"/>
    <property type="project" value="UniProtKB-KW"/>
</dbReference>
<keyword evidence="15" id="KW-0539">Nucleus</keyword>
<dbReference type="SUPFAM" id="SSF53187">
    <property type="entry name" value="Zn-dependent exopeptidases"/>
    <property type="match status" value="1"/>
</dbReference>
<feature type="compositionally biased region" description="Polar residues" evidence="25">
    <location>
        <begin position="349"/>
        <end position="377"/>
    </location>
</feature>
<dbReference type="PANTHER" id="PTHR12756">
    <property type="entry name" value="CYTOSOLIC CARBOXYPEPTIDASE"/>
    <property type="match status" value="1"/>
</dbReference>
<comment type="caution">
    <text evidence="27">The sequence shown here is derived from an EMBL/GenBank/DDBJ whole genome shotgun (WGS) entry which is preliminary data.</text>
</comment>
<dbReference type="CDD" id="cd06236">
    <property type="entry name" value="M14_AGBL5_like"/>
    <property type="match status" value="1"/>
</dbReference>
<dbReference type="GO" id="GO:0005829">
    <property type="term" value="C:cytosol"/>
    <property type="evidence" value="ECO:0007669"/>
    <property type="project" value="UniProtKB-SubCell"/>
</dbReference>
<dbReference type="AlphaFoldDB" id="A0ABD0WBD4"/>
<comment type="catalytic activity">
    <reaction evidence="17">
        <text>C-terminal L-alpha-aminoacyl-L-glutamyl-L-glutamyl-[tubulin] + H2O = C-terminal L-alpha-aminoacyl-L-glutamyl-[tubulin] + L-glutamate</text>
        <dbReference type="Rhea" id="RHEA:63792"/>
        <dbReference type="Rhea" id="RHEA-COMP:16435"/>
        <dbReference type="Rhea" id="RHEA-COMP:16436"/>
        <dbReference type="ChEBI" id="CHEBI:15377"/>
        <dbReference type="ChEBI" id="CHEBI:29985"/>
        <dbReference type="ChEBI" id="CHEBI:149555"/>
        <dbReference type="ChEBI" id="CHEBI:149556"/>
        <dbReference type="EC" id="3.4.17.24"/>
    </reaction>
    <physiologicalReaction direction="left-to-right" evidence="17">
        <dbReference type="Rhea" id="RHEA:63793"/>
    </physiologicalReaction>
</comment>
<dbReference type="PROSITE" id="PS52035">
    <property type="entry name" value="PEPTIDASE_M14"/>
    <property type="match status" value="1"/>
</dbReference>
<evidence type="ECO:0000256" key="25">
    <source>
        <dbReference type="SAM" id="MobiDB-lite"/>
    </source>
</evidence>
<evidence type="ECO:0000256" key="8">
    <source>
        <dbReference type="ARBA" id="ARBA00022645"/>
    </source>
</evidence>
<dbReference type="GO" id="GO:0008237">
    <property type="term" value="F:metallopeptidase activity"/>
    <property type="evidence" value="ECO:0007669"/>
    <property type="project" value="UniProtKB-KW"/>
</dbReference>
<feature type="active site" description="Proton donor/acceptor" evidence="24">
    <location>
        <position position="553"/>
    </location>
</feature>
<evidence type="ECO:0000313" key="27">
    <source>
        <dbReference type="EMBL" id="KAL0967148.1"/>
    </source>
</evidence>
<evidence type="ECO:0000259" key="26">
    <source>
        <dbReference type="PROSITE" id="PS52035"/>
    </source>
</evidence>
<dbReference type="InterPro" id="IPR034286">
    <property type="entry name" value="M14_AGBL5-like"/>
</dbReference>
<dbReference type="GO" id="GO:0030496">
    <property type="term" value="C:midbody"/>
    <property type="evidence" value="ECO:0007669"/>
    <property type="project" value="UniProtKB-SubCell"/>
</dbReference>
<dbReference type="PANTHER" id="PTHR12756:SF12">
    <property type="entry name" value="CYTOSOLIC CARBOXYPEPTIDASE-LIKE PROTEIN 5"/>
    <property type="match status" value="1"/>
</dbReference>
<feature type="compositionally biased region" description="Polar residues" evidence="25">
    <location>
        <begin position="638"/>
        <end position="649"/>
    </location>
</feature>
<keyword evidence="14" id="KW-0206">Cytoskeleton</keyword>
<protein>
    <recommendedName>
        <fullName evidence="16">Cytosolic carboxypeptidase-like protein 5</fullName>
        <ecNumber evidence="19">3.4.17.24</ecNumber>
    </recommendedName>
    <alternativeName>
        <fullName evidence="22">ATP/GTP-binding protein-like 5</fullName>
    </alternativeName>
    <alternativeName>
        <fullName evidence="21">Protein deglutamylase CCP5</fullName>
    </alternativeName>
</protein>
<evidence type="ECO:0000256" key="5">
    <source>
        <dbReference type="ARBA" id="ARBA00004514"/>
    </source>
</evidence>
<evidence type="ECO:0000256" key="6">
    <source>
        <dbReference type="ARBA" id="ARBA00005988"/>
    </source>
</evidence>
<dbReference type="EC" id="3.4.17.24" evidence="19"/>
<dbReference type="GO" id="GO:0006508">
    <property type="term" value="P:proteolysis"/>
    <property type="evidence" value="ECO:0007669"/>
    <property type="project" value="UniProtKB-KW"/>
</dbReference>
<evidence type="ECO:0000313" key="28">
    <source>
        <dbReference type="Proteomes" id="UP001557470"/>
    </source>
</evidence>
<comment type="cofactor">
    <cofactor evidence="1">
        <name>Zn(2+)</name>
        <dbReference type="ChEBI" id="CHEBI:29105"/>
    </cofactor>
</comment>
<dbReference type="Gene3D" id="2.60.40.3120">
    <property type="match status" value="1"/>
</dbReference>
<dbReference type="Pfam" id="PF18027">
    <property type="entry name" value="Pepdidase_M14_N"/>
    <property type="match status" value="1"/>
</dbReference>
<sequence length="933" mass="103426">MLLSGICNLGNIERYPSVGSAKWVCLGLKSCFVIGKDANGQNDIFSQISFVSWWVKDYEFNVWTRPDCAGTPHENGNRSWFYFSVRGALPGRLLKINVMNMNKQSKLYSQGMAPLVRTVPGRTRWERVRDRPIYQMVDNQFVLSFTHRLLEVAGATTFFSFCFPFSYSESQDLLLELDQSYPDTATLTPSCGDGVYYHREVLCHSLDGNRVDLLTVTNCHGMQQEREPRLDKLFPELANPRPHRFTGKRVFFLSSRVHPGETPSSFVFNGFLSFILRRDDPRANALRSMFVFKLIPMLNPDGVVRGHYRTDSKGVNLNRQYLNPSPDLHPSIYAAKTLLLYHHSQSCTTQANSNTHTHTPSQAPPLSTKPTNQSPVSPLTPLELSLNQRNAEKDSNPTPSEIAMVTEETARVTTETRKRDGQGGGEHCEDENDWPRVLENTPGSVPVELSVTARDPIPAQEGGVSYYVDLHGHASKRGCFMYGNNLSDENLQVENMLYPKLIALNSAHFDFLGCNFSEKNMYARDKRDGQSKEGSGRVAIHKALGLLHSYTLECNYNTGRSVNAIPAACHDNGRATPPPPPAFLPKYTPEIFEQVGRAVAIAALDMADCNPWPRLVLSEHSSLNNLRAWTLKHVRNSKGLNTQTNTHNQPRVHRTGSKASPPKSFSTSLSSSPSDSGLSRVRCNSYSSSSSQTPSPQLPSSPSFTFGFTHTHSHTRTHSNSHTHRGGSKALCPVRDCKTQEKRRPPLRASPSNSYPLGPSRPPASPPSSSSSSSSSSMAFCTLSGYSCPDRLVELARRDFPVRPGRPHTHLHSDKHTQVAGKALAGKEKPLSILSSIGFTRCDLQPRASRIPIRRAESTMDTPSFGPNLESTGSQAESTTLRVWKLLKPGLHKHLGGSGRDIPSFQLTSRALLRHNPDRSSLYTGPTAKHSGE</sequence>
<feature type="compositionally biased region" description="Basic and acidic residues" evidence="25">
    <location>
        <begin position="735"/>
        <end position="744"/>
    </location>
</feature>
<evidence type="ECO:0000256" key="10">
    <source>
        <dbReference type="ARBA" id="ARBA00022723"/>
    </source>
</evidence>
<comment type="catalytic activity">
    <reaction evidence="20">
        <text>(L-glutamyl)(n+1)-gamma-L-glutamyl-L-glutamyl-[protein] + H2O = (L-glutamyl)(n)-gamma-L-glutamyl-L-glutamyl-[protein] + L-glutamate</text>
        <dbReference type="Rhea" id="RHEA:60004"/>
        <dbReference type="Rhea" id="RHEA-COMP:15519"/>
        <dbReference type="Rhea" id="RHEA-COMP:15675"/>
        <dbReference type="ChEBI" id="CHEBI:15377"/>
        <dbReference type="ChEBI" id="CHEBI:29985"/>
        <dbReference type="ChEBI" id="CHEBI:143623"/>
    </reaction>
    <physiologicalReaction direction="left-to-right" evidence="20">
        <dbReference type="Rhea" id="RHEA:60005"/>
    </physiologicalReaction>
</comment>
<evidence type="ECO:0000256" key="14">
    <source>
        <dbReference type="ARBA" id="ARBA00023212"/>
    </source>
</evidence>
<feature type="compositionally biased region" description="Low complexity" evidence="25">
    <location>
        <begin position="660"/>
        <end position="710"/>
    </location>
</feature>
<feature type="domain" description="Peptidase M14" evidence="26">
    <location>
        <begin position="163"/>
        <end position="607"/>
    </location>
</feature>
<evidence type="ECO:0000256" key="11">
    <source>
        <dbReference type="ARBA" id="ARBA00022801"/>
    </source>
</evidence>
<feature type="region of interest" description="Disordered" evidence="25">
    <location>
        <begin position="637"/>
        <end position="774"/>
    </location>
</feature>